<dbReference type="KEGG" id="aten:116295447"/>
<gene>
    <name evidence="12" type="primary">LOC116295447</name>
</gene>
<dbReference type="PROSITE" id="PS51837">
    <property type="entry name" value="LITAF"/>
    <property type="match status" value="1"/>
</dbReference>
<dbReference type="RefSeq" id="XP_031559109.1">
    <property type="nucleotide sequence ID" value="XM_031703249.1"/>
</dbReference>
<feature type="region of interest" description="Disordered" evidence="8">
    <location>
        <begin position="1"/>
        <end position="21"/>
    </location>
</feature>
<dbReference type="InterPro" id="IPR037519">
    <property type="entry name" value="LITAF_fam"/>
</dbReference>
<proteinExistence type="inferred from homology"/>
<evidence type="ECO:0000256" key="4">
    <source>
        <dbReference type="ARBA" id="ARBA00005975"/>
    </source>
</evidence>
<feature type="transmembrane region" description="Helical" evidence="9">
    <location>
        <begin position="72"/>
        <end position="94"/>
    </location>
</feature>
<evidence type="ECO:0000256" key="1">
    <source>
        <dbReference type="ARBA" id="ARBA00004414"/>
    </source>
</evidence>
<dbReference type="GeneID" id="116295447"/>
<dbReference type="InterPro" id="IPR006629">
    <property type="entry name" value="LITAF"/>
</dbReference>
<keyword evidence="9" id="KW-0812">Transmembrane</keyword>
<keyword evidence="11" id="KW-1185">Reference proteome</keyword>
<dbReference type="OrthoDB" id="4713066at2759"/>
<feature type="domain" description="LITAF" evidence="10">
    <location>
        <begin position="32"/>
        <end position="116"/>
    </location>
</feature>
<keyword evidence="9" id="KW-1133">Transmembrane helix</keyword>
<accession>A0A6P8HRU9</accession>
<dbReference type="Proteomes" id="UP000515163">
    <property type="component" value="Unplaced"/>
</dbReference>
<comment type="subcellular location">
    <subcellularLocation>
        <location evidence="2">Endosome membrane</location>
        <topology evidence="2">Peripheral membrane protein</topology>
    </subcellularLocation>
    <subcellularLocation>
        <location evidence="1">Late endosome membrane</location>
    </subcellularLocation>
    <subcellularLocation>
        <location evidence="3">Lysosome membrane</location>
        <topology evidence="3">Peripheral membrane protein</topology>
        <orientation evidence="3">Cytoplasmic side</orientation>
    </subcellularLocation>
</comment>
<organism evidence="11 12">
    <name type="scientific">Actinia tenebrosa</name>
    <name type="common">Australian red waratah sea anemone</name>
    <dbReference type="NCBI Taxonomy" id="6105"/>
    <lineage>
        <taxon>Eukaryota</taxon>
        <taxon>Metazoa</taxon>
        <taxon>Cnidaria</taxon>
        <taxon>Anthozoa</taxon>
        <taxon>Hexacorallia</taxon>
        <taxon>Actiniaria</taxon>
        <taxon>Actiniidae</taxon>
        <taxon>Actinia</taxon>
    </lineage>
</organism>
<evidence type="ECO:0000256" key="5">
    <source>
        <dbReference type="ARBA" id="ARBA00022723"/>
    </source>
</evidence>
<dbReference type="GO" id="GO:0008270">
    <property type="term" value="F:zinc ion binding"/>
    <property type="evidence" value="ECO:0007669"/>
    <property type="project" value="TreeGrafter"/>
</dbReference>
<evidence type="ECO:0000256" key="3">
    <source>
        <dbReference type="ARBA" id="ARBA00004630"/>
    </source>
</evidence>
<reference evidence="12" key="1">
    <citation type="submission" date="2025-08" db="UniProtKB">
        <authorList>
            <consortium name="RefSeq"/>
        </authorList>
    </citation>
    <scope>IDENTIFICATION</scope>
    <source>
        <tissue evidence="12">Tentacle</tissue>
    </source>
</reference>
<sequence>MMEPQSQQPQPPPNLGQPMQPSYASTIVHQPVSVMHVLPNNDFYDNAKSMFCPYCQAKIITETTYTNGGMTWLVSCVICCAGGVAGCCLIPFFVDMFKDVSHSCPNCHQELGVYKRL</sequence>
<dbReference type="PANTHER" id="PTHR23292:SF6">
    <property type="entry name" value="FI16602P1-RELATED"/>
    <property type="match status" value="1"/>
</dbReference>
<evidence type="ECO:0000256" key="8">
    <source>
        <dbReference type="SAM" id="MobiDB-lite"/>
    </source>
</evidence>
<evidence type="ECO:0000256" key="9">
    <source>
        <dbReference type="SAM" id="Phobius"/>
    </source>
</evidence>
<name>A0A6P8HRU9_ACTTE</name>
<evidence type="ECO:0000313" key="12">
    <source>
        <dbReference type="RefSeq" id="XP_031559109.1"/>
    </source>
</evidence>
<dbReference type="GO" id="GO:0005765">
    <property type="term" value="C:lysosomal membrane"/>
    <property type="evidence" value="ECO:0007669"/>
    <property type="project" value="UniProtKB-SubCell"/>
</dbReference>
<dbReference type="GO" id="GO:0031902">
    <property type="term" value="C:late endosome membrane"/>
    <property type="evidence" value="ECO:0007669"/>
    <property type="project" value="UniProtKB-SubCell"/>
</dbReference>
<dbReference type="PANTHER" id="PTHR23292">
    <property type="entry name" value="LIPOPOLYSACCHARIDE-INDUCED TUMOR NECROSIS FACTOR-ALPHA FACTOR"/>
    <property type="match status" value="1"/>
</dbReference>
<evidence type="ECO:0000256" key="7">
    <source>
        <dbReference type="ARBA" id="ARBA00023136"/>
    </source>
</evidence>
<dbReference type="AlphaFoldDB" id="A0A6P8HRU9"/>
<keyword evidence="6" id="KW-0862">Zinc</keyword>
<evidence type="ECO:0000256" key="2">
    <source>
        <dbReference type="ARBA" id="ARBA00004481"/>
    </source>
</evidence>
<comment type="similarity">
    <text evidence="4">Belongs to the CDIP1/LITAF family.</text>
</comment>
<dbReference type="SMART" id="SM00714">
    <property type="entry name" value="LITAF"/>
    <property type="match status" value="1"/>
</dbReference>
<keyword evidence="7 9" id="KW-0472">Membrane</keyword>
<evidence type="ECO:0000313" key="11">
    <source>
        <dbReference type="Proteomes" id="UP000515163"/>
    </source>
</evidence>
<evidence type="ECO:0000256" key="6">
    <source>
        <dbReference type="ARBA" id="ARBA00022833"/>
    </source>
</evidence>
<dbReference type="Pfam" id="PF10601">
    <property type="entry name" value="zf-LITAF-like"/>
    <property type="match status" value="1"/>
</dbReference>
<keyword evidence="5" id="KW-0479">Metal-binding</keyword>
<evidence type="ECO:0000259" key="10">
    <source>
        <dbReference type="PROSITE" id="PS51837"/>
    </source>
</evidence>
<protein>
    <submittedName>
        <fullName evidence="12">LITAF domain-containing protein-like</fullName>
    </submittedName>
</protein>
<dbReference type="InParanoid" id="A0A6P8HRU9"/>